<feature type="modified residue" description="N6-(pyridoxal phosphate)lysine" evidence="6">
    <location>
        <position position="308"/>
    </location>
</feature>
<evidence type="ECO:0000256" key="5">
    <source>
        <dbReference type="ARBA" id="ARBA00023239"/>
    </source>
</evidence>
<organism evidence="8 9">
    <name type="scientific">Streptomyces xanthophaeus</name>
    <dbReference type="NCBI Taxonomy" id="67385"/>
    <lineage>
        <taxon>Bacteria</taxon>
        <taxon>Bacillati</taxon>
        <taxon>Actinomycetota</taxon>
        <taxon>Actinomycetes</taxon>
        <taxon>Kitasatosporales</taxon>
        <taxon>Streptomycetaceae</taxon>
        <taxon>Streptomyces</taxon>
    </lineage>
</organism>
<accession>A0A919H4N8</accession>
<evidence type="ECO:0000256" key="4">
    <source>
        <dbReference type="ARBA" id="ARBA00022898"/>
    </source>
</evidence>
<dbReference type="AlphaFoldDB" id="A0A919H4N8"/>
<keyword evidence="8" id="KW-0032">Aminotransferase</keyword>
<dbReference type="PANTHER" id="PTHR11999">
    <property type="entry name" value="GROUP II PYRIDOXAL-5-PHOSPHATE DECARBOXYLASE"/>
    <property type="match status" value="1"/>
</dbReference>
<keyword evidence="5 7" id="KW-0456">Lyase</keyword>
<dbReference type="Pfam" id="PF00282">
    <property type="entry name" value="Pyridoxal_deC"/>
    <property type="match status" value="1"/>
</dbReference>
<dbReference type="Gene3D" id="3.90.1150.170">
    <property type="match status" value="1"/>
</dbReference>
<protein>
    <submittedName>
        <fullName evidence="8">Aspartate aminotransferase family protein</fullName>
    </submittedName>
</protein>
<keyword evidence="3" id="KW-0210">Decarboxylase</keyword>
<evidence type="ECO:0000256" key="3">
    <source>
        <dbReference type="ARBA" id="ARBA00022793"/>
    </source>
</evidence>
<comment type="cofactor">
    <cofactor evidence="1 6 7">
        <name>pyridoxal 5'-phosphate</name>
        <dbReference type="ChEBI" id="CHEBI:597326"/>
    </cofactor>
</comment>
<dbReference type="InterPro" id="IPR015421">
    <property type="entry name" value="PyrdxlP-dep_Trfase_major"/>
</dbReference>
<dbReference type="PRINTS" id="PR00800">
    <property type="entry name" value="YHDCRBOXLASE"/>
</dbReference>
<evidence type="ECO:0000313" key="9">
    <source>
        <dbReference type="Proteomes" id="UP000600026"/>
    </source>
</evidence>
<dbReference type="GO" id="GO:0019752">
    <property type="term" value="P:carboxylic acid metabolic process"/>
    <property type="evidence" value="ECO:0007669"/>
    <property type="project" value="InterPro"/>
</dbReference>
<dbReference type="GO" id="GO:0006520">
    <property type="term" value="P:amino acid metabolic process"/>
    <property type="evidence" value="ECO:0007669"/>
    <property type="project" value="InterPro"/>
</dbReference>
<dbReference type="GO" id="GO:0004058">
    <property type="term" value="F:aromatic-L-amino-acid decarboxylase activity"/>
    <property type="evidence" value="ECO:0007669"/>
    <property type="project" value="UniProtKB-ARBA"/>
</dbReference>
<name>A0A919H4N8_9ACTN</name>
<evidence type="ECO:0000256" key="2">
    <source>
        <dbReference type="ARBA" id="ARBA00009533"/>
    </source>
</evidence>
<dbReference type="InterPro" id="IPR010977">
    <property type="entry name" value="Aromatic_deC"/>
</dbReference>
<dbReference type="EMBL" id="BNEE01000006">
    <property type="protein sequence ID" value="GHI89685.1"/>
    <property type="molecule type" value="Genomic_DNA"/>
</dbReference>
<keyword evidence="9" id="KW-1185">Reference proteome</keyword>
<keyword evidence="8" id="KW-0808">Transferase</keyword>
<dbReference type="GO" id="GO:0008483">
    <property type="term" value="F:transaminase activity"/>
    <property type="evidence" value="ECO:0007669"/>
    <property type="project" value="UniProtKB-KW"/>
</dbReference>
<dbReference type="Proteomes" id="UP000600026">
    <property type="component" value="Unassembled WGS sequence"/>
</dbReference>
<dbReference type="InterPro" id="IPR015424">
    <property type="entry name" value="PyrdxlP-dep_Trfase"/>
</dbReference>
<dbReference type="Gene3D" id="3.40.640.10">
    <property type="entry name" value="Type I PLP-dependent aspartate aminotransferase-like (Major domain)"/>
    <property type="match status" value="1"/>
</dbReference>
<dbReference type="GO" id="GO:0030170">
    <property type="term" value="F:pyridoxal phosphate binding"/>
    <property type="evidence" value="ECO:0007669"/>
    <property type="project" value="InterPro"/>
</dbReference>
<keyword evidence="4 6" id="KW-0663">Pyridoxal phosphate</keyword>
<dbReference type="SUPFAM" id="SSF53383">
    <property type="entry name" value="PLP-dependent transferases"/>
    <property type="match status" value="1"/>
</dbReference>
<evidence type="ECO:0000256" key="1">
    <source>
        <dbReference type="ARBA" id="ARBA00001933"/>
    </source>
</evidence>
<dbReference type="InterPro" id="IPR002129">
    <property type="entry name" value="PyrdxlP-dep_de-COase"/>
</dbReference>
<dbReference type="PANTHER" id="PTHR11999:SF70">
    <property type="entry name" value="MIP05841P"/>
    <property type="match status" value="1"/>
</dbReference>
<evidence type="ECO:0000313" key="8">
    <source>
        <dbReference type="EMBL" id="GHI89685.1"/>
    </source>
</evidence>
<comment type="caution">
    <text evidence="8">The sequence shown here is derived from an EMBL/GenBank/DDBJ whole genome shotgun (WGS) entry which is preliminary data.</text>
</comment>
<sequence>MARPRRAVGAYRAPMDRTLAADLARLPDLLEATRRAAADALATLEARPVVPPAGKPLDPEPLPEDGAGTEQALAAFQERWAPRLSASAGPRYLGFVTGGATPAALAGDWLTATHDQNSNGALDGAGQDLERETVGWLRELFHLSDAHTGTFVSGATMSNTTGLAIAREWLGERLGVSASEDGAAALGPVRVLSGAPHSSIAKALSVLGLGRRSLVPVPTLPGREAVDPAALERALADSPGPAVVVANAGTVNTVDFDDLRAVAALKERHDFWLHTDAAFGAFAALSPDHAHLADGLDASDSLCVDLHKWLNVPYDSAVQFTRRRDLQARVFQNSAAYLGPLGDHPDLVHLTPENSHRLRALAAWFTLRAYGRSGHREIVERDIACARALGERISHDPALTLLAPVRLNVVCFTLADDPTPARLTALREAVAAEAFVTPTVYGGTPALRAAFSNWRTTQADVERVAQALGSAAREIA</sequence>
<evidence type="ECO:0000256" key="7">
    <source>
        <dbReference type="RuleBase" id="RU000382"/>
    </source>
</evidence>
<evidence type="ECO:0000256" key="6">
    <source>
        <dbReference type="PIRSR" id="PIRSR602129-50"/>
    </source>
</evidence>
<proteinExistence type="inferred from homology"/>
<gene>
    <name evidence="8" type="ORF">Sxan_70490</name>
</gene>
<dbReference type="Gene3D" id="3.90.1150.10">
    <property type="entry name" value="Aspartate Aminotransferase, domain 1"/>
    <property type="match status" value="1"/>
</dbReference>
<dbReference type="InterPro" id="IPR015422">
    <property type="entry name" value="PyrdxlP-dep_Trfase_small"/>
</dbReference>
<comment type="similarity">
    <text evidence="2 7">Belongs to the group II decarboxylase family.</text>
</comment>
<reference evidence="8" key="1">
    <citation type="submission" date="2020-09" db="EMBL/GenBank/DDBJ databases">
        <title>Whole genome shotgun sequence of Streptomyces xanthophaeus NBRC 12829.</title>
        <authorList>
            <person name="Komaki H."/>
            <person name="Tamura T."/>
        </authorList>
    </citation>
    <scope>NUCLEOTIDE SEQUENCE</scope>
    <source>
        <strain evidence="8">NBRC 12829</strain>
    </source>
</reference>